<keyword evidence="2" id="KW-1185">Reference proteome</keyword>
<dbReference type="InterPro" id="IPR009100">
    <property type="entry name" value="AcylCoA_DH/oxidase_NM_dom_sf"/>
</dbReference>
<dbReference type="Gene3D" id="1.10.540.10">
    <property type="entry name" value="Acyl-CoA dehydrogenase/oxidase, N-terminal domain"/>
    <property type="match status" value="1"/>
</dbReference>
<dbReference type="GO" id="GO:0050660">
    <property type="term" value="F:flavin adenine dinucleotide binding"/>
    <property type="evidence" value="ECO:0007669"/>
    <property type="project" value="InterPro"/>
</dbReference>
<dbReference type="SUPFAM" id="SSF56645">
    <property type="entry name" value="Acyl-CoA dehydrogenase NM domain-like"/>
    <property type="match status" value="1"/>
</dbReference>
<accession>A0AA48KRT9</accession>
<dbReference type="EMBL" id="AP027268">
    <property type="protein sequence ID" value="BDW93486.1"/>
    <property type="molecule type" value="Genomic_DNA"/>
</dbReference>
<name>A0AA48KRT9_9FLAO</name>
<protein>
    <submittedName>
        <fullName evidence="1">Acyl-CoA dehydrogenase</fullName>
    </submittedName>
</protein>
<gene>
    <name evidence="1" type="ORF">MACH07_23180</name>
</gene>
<evidence type="ECO:0000313" key="2">
    <source>
        <dbReference type="Proteomes" id="UP001330184"/>
    </source>
</evidence>
<reference evidence="1 2" key="1">
    <citation type="submission" date="2023-01" db="EMBL/GenBank/DDBJ databases">
        <title>Complete genome sequence of Muricauda aquimarina strain IFOP_LL357.</title>
        <authorList>
            <person name="Gajardo G."/>
            <person name="Ueki S."/>
            <person name="Maruyama F."/>
        </authorList>
    </citation>
    <scope>NUCLEOTIDE SEQUENCE [LARGE SCALE GENOMIC DNA]</scope>
    <source>
        <strain evidence="1 2">IFOP_LL357</strain>
    </source>
</reference>
<dbReference type="RefSeq" id="WP_338194044.1">
    <property type="nucleotide sequence ID" value="NZ_AP027268.1"/>
</dbReference>
<evidence type="ECO:0000313" key="1">
    <source>
        <dbReference type="EMBL" id="BDW93486.1"/>
    </source>
</evidence>
<organism evidence="1 2">
    <name type="scientific">Flagellimonas marinaquae</name>
    <dbReference type="NCBI Taxonomy" id="254955"/>
    <lineage>
        <taxon>Bacteria</taxon>
        <taxon>Pseudomonadati</taxon>
        <taxon>Bacteroidota</taxon>
        <taxon>Flavobacteriia</taxon>
        <taxon>Flavobacteriales</taxon>
        <taxon>Flavobacteriaceae</taxon>
        <taxon>Flagellimonas</taxon>
    </lineage>
</organism>
<dbReference type="Proteomes" id="UP001330184">
    <property type="component" value="Chromosome"/>
</dbReference>
<dbReference type="GO" id="GO:0016627">
    <property type="term" value="F:oxidoreductase activity, acting on the CH-CH group of donors"/>
    <property type="evidence" value="ECO:0007669"/>
    <property type="project" value="InterPro"/>
</dbReference>
<dbReference type="AlphaFoldDB" id="A0AA48KRT9"/>
<proteinExistence type="predicted"/>
<dbReference type="InterPro" id="IPR046373">
    <property type="entry name" value="Acyl-CoA_Oxase/DH_mid-dom_sf"/>
</dbReference>
<dbReference type="InterPro" id="IPR037069">
    <property type="entry name" value="AcylCoA_DH/ox_N_sf"/>
</dbReference>
<sequence length="342" mass="38359">MKVTDLQELEEMHCFGDELSPHVLEWIGKNNLWNIWVPKSFGGLEMSLPNGLKMLQSLARANGSLGWTVTLCSGANFFIGNLNHDVAETIFNKSTTPICFGGSGGATGTAQINGNNYVLNGTWKYATGAPYLTHFTLNAKVQKEGKDVLCKEGAPIIRSFLLNRQDVAIIKDWNTIGLRATATHSFSVDSILIDEKYSFTYDRLRLPHSIFRTPFTVFADLTLWVNYIGMAEHFLSESLKSNGPNLLLDEFQQIILKSNNICHRYAMKVHKMVTNSDKITEPFALGLHQEATELVQRLSDKFIKAYTTLGIRACSIGHPLNHIFNDFFTATQHHNFSLLGKR</sequence>
<dbReference type="Gene3D" id="2.40.110.10">
    <property type="entry name" value="Butyryl-CoA Dehydrogenase, subunit A, domain 2"/>
    <property type="match status" value="1"/>
</dbReference>